<keyword evidence="3 8" id="KW-0808">Transferase</keyword>
<dbReference type="NCBIfam" id="TIGR00546">
    <property type="entry name" value="lnt"/>
    <property type="match status" value="1"/>
</dbReference>
<dbReference type="GO" id="GO:0042158">
    <property type="term" value="P:lipoprotein biosynthetic process"/>
    <property type="evidence" value="ECO:0007669"/>
    <property type="project" value="UniProtKB-UniRule"/>
</dbReference>
<evidence type="ECO:0000256" key="3">
    <source>
        <dbReference type="ARBA" id="ARBA00022679"/>
    </source>
</evidence>
<feature type="transmembrane region" description="Helical" evidence="8">
    <location>
        <begin position="31"/>
        <end position="49"/>
    </location>
</feature>
<sequence length="519" mass="54975">MTAPAPTRAPLPLWAAFVASALGGISLDASFPSFGVWPLAFVAVALALVSLIGRRSWAAFGVGAAFGAAFYFPHIDWAASFLGDHPLSWVPWAALAGIQTFFTALGAVVLTLAYRWSHSLIGRPGVRVAATALLVAGVWTARELIMGSWPYGGFPWGRIGMSPSESPLATVSSWVGVTGLTFLMVAIVALAIEAVRWSTMARGRSWWSLSAPVALLAILVAVPAFPTEVVGSLRVVAVQGNGPTAYIDEHGRYDVLDAQLAASAPAIGEDADVVVWPEGGVGLDPATDANAARVLTAAADAFDAPILLNAAVADGDAVYNRSMLWRDGVEQSHDKRYPVPFGEYVPQREFYEAIVPSLIQMIGREYTPGTDAPTMAIGEATVGLAICFDVIFDDHIDETIDGGAQALMFQTNNADFRGTDENLQQLAFARMRAIETGRSVVNVSTVGTSQLIRADGTTIEQIGVAEAGALVADIELREGATPAVVAGSWIRGFLLWMPLLAVAIMGALVDRMRRLRPAE</sequence>
<dbReference type="HAMAP" id="MF_01148">
    <property type="entry name" value="Lnt"/>
    <property type="match status" value="1"/>
</dbReference>
<organism evidence="10 11">
    <name type="scientific">Microbacterium faecale</name>
    <dbReference type="NCBI Taxonomy" id="1804630"/>
    <lineage>
        <taxon>Bacteria</taxon>
        <taxon>Bacillati</taxon>
        <taxon>Actinomycetota</taxon>
        <taxon>Actinomycetes</taxon>
        <taxon>Micrococcales</taxon>
        <taxon>Microbacteriaceae</taxon>
        <taxon>Microbacterium</taxon>
    </lineage>
</organism>
<keyword evidence="11" id="KW-1185">Reference proteome</keyword>
<dbReference type="Gene3D" id="3.60.110.10">
    <property type="entry name" value="Carbon-nitrogen hydrolase"/>
    <property type="match status" value="1"/>
</dbReference>
<dbReference type="AlphaFoldDB" id="A0A916YAY3"/>
<evidence type="ECO:0000313" key="10">
    <source>
        <dbReference type="EMBL" id="GGD37414.1"/>
    </source>
</evidence>
<comment type="subcellular location">
    <subcellularLocation>
        <location evidence="1 8">Cell membrane</location>
        <topology evidence="1 8">Multi-pass membrane protein</topology>
    </subcellularLocation>
</comment>
<feature type="domain" description="CN hydrolase" evidence="9">
    <location>
        <begin position="233"/>
        <end position="476"/>
    </location>
</feature>
<dbReference type="EMBL" id="BMHO01000001">
    <property type="protein sequence ID" value="GGD37414.1"/>
    <property type="molecule type" value="Genomic_DNA"/>
</dbReference>
<dbReference type="GO" id="GO:0016410">
    <property type="term" value="F:N-acyltransferase activity"/>
    <property type="evidence" value="ECO:0007669"/>
    <property type="project" value="UniProtKB-UniRule"/>
</dbReference>
<feature type="transmembrane region" description="Helical" evidence="8">
    <location>
        <begin position="206"/>
        <end position="225"/>
    </location>
</feature>
<evidence type="ECO:0000256" key="4">
    <source>
        <dbReference type="ARBA" id="ARBA00022692"/>
    </source>
</evidence>
<keyword evidence="6 8" id="KW-0472">Membrane</keyword>
<dbReference type="Pfam" id="PF20154">
    <property type="entry name" value="LNT_N"/>
    <property type="match status" value="1"/>
</dbReference>
<comment type="caution">
    <text evidence="10">The sequence shown here is derived from an EMBL/GenBank/DDBJ whole genome shotgun (WGS) entry which is preliminary data.</text>
</comment>
<feature type="transmembrane region" description="Helical" evidence="8">
    <location>
        <begin position="126"/>
        <end position="151"/>
    </location>
</feature>
<comment type="pathway">
    <text evidence="8">Protein modification; lipoprotein biosynthesis (N-acyl transfer).</text>
</comment>
<dbReference type="Pfam" id="PF00795">
    <property type="entry name" value="CN_hydrolase"/>
    <property type="match status" value="1"/>
</dbReference>
<dbReference type="RefSeq" id="WP_188711903.1">
    <property type="nucleotide sequence ID" value="NZ_BMHO01000001.1"/>
</dbReference>
<evidence type="ECO:0000256" key="2">
    <source>
        <dbReference type="ARBA" id="ARBA00022475"/>
    </source>
</evidence>
<dbReference type="SUPFAM" id="SSF56317">
    <property type="entry name" value="Carbon-nitrogen hydrolase"/>
    <property type="match status" value="1"/>
</dbReference>
<evidence type="ECO:0000256" key="5">
    <source>
        <dbReference type="ARBA" id="ARBA00022989"/>
    </source>
</evidence>
<dbReference type="PANTHER" id="PTHR38686:SF1">
    <property type="entry name" value="APOLIPOPROTEIN N-ACYLTRANSFERASE"/>
    <property type="match status" value="1"/>
</dbReference>
<evidence type="ECO:0000256" key="6">
    <source>
        <dbReference type="ARBA" id="ARBA00023136"/>
    </source>
</evidence>
<reference evidence="10" key="1">
    <citation type="journal article" date="2014" name="Int. J. Syst. Evol. Microbiol.">
        <title>Complete genome sequence of Corynebacterium casei LMG S-19264T (=DSM 44701T), isolated from a smear-ripened cheese.</title>
        <authorList>
            <consortium name="US DOE Joint Genome Institute (JGI-PGF)"/>
            <person name="Walter F."/>
            <person name="Albersmeier A."/>
            <person name="Kalinowski J."/>
            <person name="Ruckert C."/>
        </authorList>
    </citation>
    <scope>NUCLEOTIDE SEQUENCE</scope>
    <source>
        <strain evidence="10">CGMCC 1.15152</strain>
    </source>
</reference>
<dbReference type="InterPro" id="IPR045378">
    <property type="entry name" value="LNT_N"/>
</dbReference>
<feature type="transmembrane region" description="Helical" evidence="8">
    <location>
        <begin position="171"/>
        <end position="194"/>
    </location>
</feature>
<evidence type="ECO:0000256" key="7">
    <source>
        <dbReference type="ARBA" id="ARBA00023315"/>
    </source>
</evidence>
<feature type="transmembrane region" description="Helical" evidence="8">
    <location>
        <begin position="92"/>
        <end position="114"/>
    </location>
</feature>
<comment type="similarity">
    <text evidence="8">Belongs to the CN hydrolase family. Apolipoprotein N-acyltransferase subfamily.</text>
</comment>
<dbReference type="GO" id="GO:0005886">
    <property type="term" value="C:plasma membrane"/>
    <property type="evidence" value="ECO:0007669"/>
    <property type="project" value="UniProtKB-SubCell"/>
</dbReference>
<dbReference type="InterPro" id="IPR003010">
    <property type="entry name" value="C-N_Hydrolase"/>
</dbReference>
<evidence type="ECO:0000313" key="11">
    <source>
        <dbReference type="Proteomes" id="UP000633205"/>
    </source>
</evidence>
<protein>
    <recommendedName>
        <fullName evidence="8">Apolipoprotein N-acyltransferase</fullName>
        <shortName evidence="8">ALP N-acyltransferase</shortName>
        <ecNumber evidence="8">2.3.1.269</ecNumber>
    </recommendedName>
</protein>
<comment type="function">
    <text evidence="8">Catalyzes the phospholipid dependent N-acylation of the N-terminal cysteine of apolipoprotein, the last step in lipoprotein maturation.</text>
</comment>
<keyword evidence="7 8" id="KW-0012">Acyltransferase</keyword>
<dbReference type="CDD" id="cd07571">
    <property type="entry name" value="ALP_N-acyl_transferase"/>
    <property type="match status" value="1"/>
</dbReference>
<dbReference type="PROSITE" id="PS50263">
    <property type="entry name" value="CN_HYDROLASE"/>
    <property type="match status" value="1"/>
</dbReference>
<evidence type="ECO:0000256" key="8">
    <source>
        <dbReference type="HAMAP-Rule" id="MF_01148"/>
    </source>
</evidence>
<keyword evidence="2 8" id="KW-1003">Cell membrane</keyword>
<keyword evidence="4 8" id="KW-0812">Transmembrane</keyword>
<proteinExistence type="inferred from homology"/>
<accession>A0A916YAY3</accession>
<feature type="transmembrane region" description="Helical" evidence="8">
    <location>
        <begin position="489"/>
        <end position="509"/>
    </location>
</feature>
<dbReference type="PANTHER" id="PTHR38686">
    <property type="entry name" value="APOLIPOPROTEIN N-ACYLTRANSFERASE"/>
    <property type="match status" value="1"/>
</dbReference>
<name>A0A916YAY3_9MICO</name>
<keyword evidence="5 8" id="KW-1133">Transmembrane helix</keyword>
<reference evidence="10" key="2">
    <citation type="submission" date="2020-09" db="EMBL/GenBank/DDBJ databases">
        <authorList>
            <person name="Sun Q."/>
            <person name="Zhou Y."/>
        </authorList>
    </citation>
    <scope>NUCLEOTIDE SEQUENCE</scope>
    <source>
        <strain evidence="10">CGMCC 1.15152</strain>
    </source>
</reference>
<dbReference type="InterPro" id="IPR036526">
    <property type="entry name" value="C-N_Hydrolase_sf"/>
</dbReference>
<dbReference type="Proteomes" id="UP000633205">
    <property type="component" value="Unassembled WGS sequence"/>
</dbReference>
<evidence type="ECO:0000256" key="1">
    <source>
        <dbReference type="ARBA" id="ARBA00004651"/>
    </source>
</evidence>
<dbReference type="EC" id="2.3.1.269" evidence="8"/>
<comment type="catalytic activity">
    <reaction evidence="8">
        <text>N-terminal S-1,2-diacyl-sn-glyceryl-L-cysteinyl-[lipoprotein] + a glycerophospholipid = N-acyl-S-1,2-diacyl-sn-glyceryl-L-cysteinyl-[lipoprotein] + a 2-acyl-sn-glycero-3-phospholipid + H(+)</text>
        <dbReference type="Rhea" id="RHEA:48228"/>
        <dbReference type="Rhea" id="RHEA-COMP:14681"/>
        <dbReference type="Rhea" id="RHEA-COMP:14684"/>
        <dbReference type="ChEBI" id="CHEBI:15378"/>
        <dbReference type="ChEBI" id="CHEBI:136912"/>
        <dbReference type="ChEBI" id="CHEBI:140656"/>
        <dbReference type="ChEBI" id="CHEBI:140657"/>
        <dbReference type="ChEBI" id="CHEBI:140660"/>
        <dbReference type="EC" id="2.3.1.269"/>
    </reaction>
</comment>
<gene>
    <name evidence="8 10" type="primary">lnt</name>
    <name evidence="10" type="ORF">GCM10010915_17780</name>
</gene>
<dbReference type="InterPro" id="IPR004563">
    <property type="entry name" value="Apolipo_AcylTrfase"/>
</dbReference>
<evidence type="ECO:0000259" key="9">
    <source>
        <dbReference type="PROSITE" id="PS50263"/>
    </source>
</evidence>
<feature type="transmembrane region" description="Helical" evidence="8">
    <location>
        <begin position="56"/>
        <end position="72"/>
    </location>
</feature>